<sequence length="471" mass="54672">MGGRHCSVSIEARNSILLSLESSHQDESNDINFIKIESLVMLKTGCFDISPNQFNRELSFSNILRIGTINVQSIVYSSKQLNLFSLIISHQLHGLILTETNLRSPAHKYVCEPYLSQFSYHKWFSFSPSVNYHAGIGIILHSSLAMYVIRKRFYKDQLISLFLQLPGRQNITDARSADAHVLLGGNLNAEFDGYLKNISDPTILSPINPLFRYLHSHQFDDLYSLDTFSSDHFLLIGFFDFLNIRDLRAPSYLKQRSRFRTEYNVYVALPEQKILFTAEVDSGLKKPAYSKGDGYLNQEWYRLKSTLLTAARRAFFKRIISLNKLQVVPFKLRPFIHLSQKLDHYISSLFKIFSISDLYFSWNRFFPSFCREFTDLFPDQSAFIDSLPIPTTLYSVFITLHLDFLTFLTKFRTFLRTIKRFISGKVTLEFDNHKQVAMKAAIAEQNSNFYEDKGKFIRSSLNREKRSIVLD</sequence>
<dbReference type="Proteomes" id="UP000232722">
    <property type="component" value="Unassembled WGS sequence"/>
</dbReference>
<name>A0A2N0NXS7_9GLOM</name>
<dbReference type="SUPFAM" id="SSF56219">
    <property type="entry name" value="DNase I-like"/>
    <property type="match status" value="1"/>
</dbReference>
<comment type="caution">
    <text evidence="1">The sequence shown here is derived from an EMBL/GenBank/DDBJ whole genome shotgun (WGS) entry which is preliminary data.</text>
</comment>
<dbReference type="InterPro" id="IPR036691">
    <property type="entry name" value="Endo/exonu/phosph_ase_sf"/>
</dbReference>
<evidence type="ECO:0000313" key="1">
    <source>
        <dbReference type="EMBL" id="PKB99366.1"/>
    </source>
</evidence>
<gene>
    <name evidence="1" type="ORF">RhiirA5_429826</name>
</gene>
<evidence type="ECO:0000313" key="2">
    <source>
        <dbReference type="Proteomes" id="UP000232722"/>
    </source>
</evidence>
<dbReference type="VEuPathDB" id="FungiDB:RhiirA1_474087"/>
<dbReference type="VEuPathDB" id="FungiDB:RhiirFUN_002267"/>
<reference evidence="1 2" key="1">
    <citation type="submission" date="2016-04" db="EMBL/GenBank/DDBJ databases">
        <title>Genome analyses suggest a sexual origin of heterokaryosis in a supposedly ancient asexual fungus.</title>
        <authorList>
            <person name="Ropars J."/>
            <person name="Sedzielewska K."/>
            <person name="Noel J."/>
            <person name="Charron P."/>
            <person name="Farinelli L."/>
            <person name="Marton T."/>
            <person name="Kruger M."/>
            <person name="Pelin A."/>
            <person name="Brachmann A."/>
            <person name="Corradi N."/>
        </authorList>
    </citation>
    <scope>NUCLEOTIDE SEQUENCE [LARGE SCALE GENOMIC DNA]</scope>
    <source>
        <strain evidence="1 2">A5</strain>
    </source>
</reference>
<dbReference type="AlphaFoldDB" id="A0A2N0NXS7"/>
<accession>A0A2N0NXS7</accession>
<dbReference type="EMBL" id="LLXJ01002223">
    <property type="protein sequence ID" value="PKB99366.1"/>
    <property type="molecule type" value="Genomic_DNA"/>
</dbReference>
<proteinExistence type="predicted"/>
<protein>
    <submittedName>
        <fullName evidence="1">Uncharacterized protein</fullName>
    </submittedName>
</protein>
<reference evidence="1 2" key="2">
    <citation type="submission" date="2017-09" db="EMBL/GenBank/DDBJ databases">
        <title>Extensive intraspecific genome diversity in a model arbuscular mycorrhizal fungus.</title>
        <authorList>
            <person name="Chen E.C."/>
            <person name="Morin E."/>
            <person name="Beaudet D."/>
            <person name="Noel J."/>
            <person name="Ndikumana S."/>
            <person name="Charron P."/>
            <person name="St-Onge C."/>
            <person name="Giorgi J."/>
            <person name="Grigoriev I.V."/>
            <person name="Roux C."/>
            <person name="Martin F.M."/>
            <person name="Corradi N."/>
        </authorList>
    </citation>
    <scope>NUCLEOTIDE SEQUENCE [LARGE SCALE GENOMIC DNA]</scope>
    <source>
        <strain evidence="1 2">A5</strain>
    </source>
</reference>
<dbReference type="VEuPathDB" id="FungiDB:FUN_023072"/>
<organism evidence="1 2">
    <name type="scientific">Rhizophagus irregularis</name>
    <dbReference type="NCBI Taxonomy" id="588596"/>
    <lineage>
        <taxon>Eukaryota</taxon>
        <taxon>Fungi</taxon>
        <taxon>Fungi incertae sedis</taxon>
        <taxon>Mucoromycota</taxon>
        <taxon>Glomeromycotina</taxon>
        <taxon>Glomeromycetes</taxon>
        <taxon>Glomerales</taxon>
        <taxon>Glomeraceae</taxon>
        <taxon>Rhizophagus</taxon>
    </lineage>
</organism>